<evidence type="ECO:0000313" key="2">
    <source>
        <dbReference type="EMBL" id="TNN82056.1"/>
    </source>
</evidence>
<comment type="caution">
    <text evidence="2">The sequence shown here is derived from an EMBL/GenBank/DDBJ whole genome shotgun (WGS) entry which is preliminary data.</text>
</comment>
<accession>A0A4Z2IVZ2</accession>
<reference evidence="2 3" key="1">
    <citation type="submission" date="2019-03" db="EMBL/GenBank/DDBJ databases">
        <title>First draft genome of Liparis tanakae, snailfish: a comprehensive survey of snailfish specific genes.</title>
        <authorList>
            <person name="Kim W."/>
            <person name="Song I."/>
            <person name="Jeong J.-H."/>
            <person name="Kim D."/>
            <person name="Kim S."/>
            <person name="Ryu S."/>
            <person name="Song J.Y."/>
            <person name="Lee S.K."/>
        </authorList>
    </citation>
    <scope>NUCLEOTIDE SEQUENCE [LARGE SCALE GENOMIC DNA]</scope>
    <source>
        <tissue evidence="2">Muscle</tissue>
    </source>
</reference>
<dbReference type="EMBL" id="SRLO01000042">
    <property type="protein sequence ID" value="TNN82056.1"/>
    <property type="molecule type" value="Genomic_DNA"/>
</dbReference>
<feature type="compositionally biased region" description="Basic and acidic residues" evidence="1">
    <location>
        <begin position="41"/>
        <end position="62"/>
    </location>
</feature>
<proteinExistence type="predicted"/>
<dbReference type="Proteomes" id="UP000314294">
    <property type="component" value="Unassembled WGS sequence"/>
</dbReference>
<dbReference type="AlphaFoldDB" id="A0A4Z2IVZ2"/>
<sequence>MLSRRIFSHVSSSARRCDLKQLPWLVLHKAISGRRKKQRGVKGEEQSSVEGRRTEDELELRPSSHRFSHNRIETHT</sequence>
<organism evidence="2 3">
    <name type="scientific">Liparis tanakae</name>
    <name type="common">Tanaka's snailfish</name>
    <dbReference type="NCBI Taxonomy" id="230148"/>
    <lineage>
        <taxon>Eukaryota</taxon>
        <taxon>Metazoa</taxon>
        <taxon>Chordata</taxon>
        <taxon>Craniata</taxon>
        <taxon>Vertebrata</taxon>
        <taxon>Euteleostomi</taxon>
        <taxon>Actinopterygii</taxon>
        <taxon>Neopterygii</taxon>
        <taxon>Teleostei</taxon>
        <taxon>Neoteleostei</taxon>
        <taxon>Acanthomorphata</taxon>
        <taxon>Eupercaria</taxon>
        <taxon>Perciformes</taxon>
        <taxon>Cottioidei</taxon>
        <taxon>Cottales</taxon>
        <taxon>Liparidae</taxon>
        <taxon>Liparis</taxon>
    </lineage>
</organism>
<evidence type="ECO:0000256" key="1">
    <source>
        <dbReference type="SAM" id="MobiDB-lite"/>
    </source>
</evidence>
<evidence type="ECO:0000313" key="3">
    <source>
        <dbReference type="Proteomes" id="UP000314294"/>
    </source>
</evidence>
<name>A0A4Z2IVZ2_9TELE</name>
<gene>
    <name evidence="2" type="ORF">EYF80_007702</name>
</gene>
<protein>
    <submittedName>
        <fullName evidence="2">Uncharacterized protein</fullName>
    </submittedName>
</protein>
<keyword evidence="3" id="KW-1185">Reference proteome</keyword>
<feature type="region of interest" description="Disordered" evidence="1">
    <location>
        <begin position="33"/>
        <end position="76"/>
    </location>
</feature>